<protein>
    <submittedName>
        <fullName evidence="1">Uncharacterized protein</fullName>
    </submittedName>
</protein>
<reference evidence="1" key="2">
    <citation type="submission" date="2023-01" db="EMBL/GenBank/DDBJ databases">
        <title>Draft genome sequence of Agaribacter marinus strain NBRC 110023.</title>
        <authorList>
            <person name="Sun Q."/>
            <person name="Mori K."/>
        </authorList>
    </citation>
    <scope>NUCLEOTIDE SEQUENCE</scope>
    <source>
        <strain evidence="1">NBRC 110023</strain>
    </source>
</reference>
<proteinExistence type="predicted"/>
<organism evidence="1 2">
    <name type="scientific">Agaribacter marinus</name>
    <dbReference type="NCBI Taxonomy" id="1431249"/>
    <lineage>
        <taxon>Bacteria</taxon>
        <taxon>Pseudomonadati</taxon>
        <taxon>Pseudomonadota</taxon>
        <taxon>Gammaproteobacteria</taxon>
        <taxon>Alteromonadales</taxon>
        <taxon>Alteromonadaceae</taxon>
        <taxon>Agaribacter</taxon>
    </lineage>
</organism>
<dbReference type="EMBL" id="BSOT01000005">
    <property type="protein sequence ID" value="GLR70051.1"/>
    <property type="molecule type" value="Genomic_DNA"/>
</dbReference>
<dbReference type="AlphaFoldDB" id="A0AA37WGD3"/>
<name>A0AA37WGD3_9ALTE</name>
<evidence type="ECO:0000313" key="2">
    <source>
        <dbReference type="Proteomes" id="UP001156601"/>
    </source>
</evidence>
<comment type="caution">
    <text evidence="1">The sequence shown here is derived from an EMBL/GenBank/DDBJ whole genome shotgun (WGS) entry which is preliminary data.</text>
</comment>
<gene>
    <name evidence="1" type="ORF">GCM10007852_09590</name>
</gene>
<dbReference type="RefSeq" id="WP_284216354.1">
    <property type="nucleotide sequence ID" value="NZ_BSOT01000005.1"/>
</dbReference>
<evidence type="ECO:0000313" key="1">
    <source>
        <dbReference type="EMBL" id="GLR70051.1"/>
    </source>
</evidence>
<dbReference type="Proteomes" id="UP001156601">
    <property type="component" value="Unassembled WGS sequence"/>
</dbReference>
<reference evidence="1" key="1">
    <citation type="journal article" date="2014" name="Int. J. Syst. Evol. Microbiol.">
        <title>Complete genome sequence of Corynebacterium casei LMG S-19264T (=DSM 44701T), isolated from a smear-ripened cheese.</title>
        <authorList>
            <consortium name="US DOE Joint Genome Institute (JGI-PGF)"/>
            <person name="Walter F."/>
            <person name="Albersmeier A."/>
            <person name="Kalinowski J."/>
            <person name="Ruckert C."/>
        </authorList>
    </citation>
    <scope>NUCLEOTIDE SEQUENCE</scope>
    <source>
        <strain evidence="1">NBRC 110023</strain>
    </source>
</reference>
<accession>A0AA37WGD3</accession>
<keyword evidence="2" id="KW-1185">Reference proteome</keyword>
<sequence length="129" mass="14520">MLSRLFESDVNDTLNAMQECRLINEQCAIESDYGKISVNFMQPPISEEELALQFSIPAGYALGTVQIEGINMYMGKTPVLFEDTRRPALGVTFLGACNLDEMQWKMTFKLTKNGTILAPLYTVYFSTTK</sequence>